<accession>A0A3E0TR66</accession>
<dbReference type="AlphaFoldDB" id="A0A3E0TR66"/>
<dbReference type="RefSeq" id="WP_116008079.1">
    <property type="nucleotide sequence ID" value="NZ_QUOU01000001.1"/>
</dbReference>
<comment type="caution">
    <text evidence="3">The sequence shown here is derived from an EMBL/GenBank/DDBJ whole genome shotgun (WGS) entry which is preliminary data.</text>
</comment>
<keyword evidence="1" id="KW-0812">Transmembrane</keyword>
<dbReference type="InterPro" id="IPR007065">
    <property type="entry name" value="HPP"/>
</dbReference>
<feature type="transmembrane region" description="Helical" evidence="1">
    <location>
        <begin position="65"/>
        <end position="98"/>
    </location>
</feature>
<keyword evidence="1" id="KW-0472">Membrane</keyword>
<sequence length="162" mass="17144">MEKILTAMLGGMAATLGIALLSLGQSMTSDWQLLMAPFGATAVLLFAAPLSPFSKPLNVIGGHVLTATIGLLFAEYIGFGAWAVAVATGLAITMMVLSNTLHPPAGANPILIIQSQQGWWFLMEPVLLGAIGLVVSAKVFEKVKVYFYQQKNLNTSGRHKAS</sequence>
<feature type="transmembrane region" description="Helical" evidence="1">
    <location>
        <begin position="118"/>
        <end position="140"/>
    </location>
</feature>
<dbReference type="PANTHER" id="PTHR33741">
    <property type="entry name" value="TRANSMEMBRANE PROTEIN DDB_G0269096-RELATED"/>
    <property type="match status" value="1"/>
</dbReference>
<feature type="domain" description="HPP transmembrane region" evidence="2">
    <location>
        <begin position="5"/>
        <end position="143"/>
    </location>
</feature>
<dbReference type="OrthoDB" id="9811720at2"/>
<evidence type="ECO:0000259" key="2">
    <source>
        <dbReference type="Pfam" id="PF04982"/>
    </source>
</evidence>
<keyword evidence="1" id="KW-1133">Transmembrane helix</keyword>
<reference evidence="3 4" key="1">
    <citation type="submission" date="2018-08" db="EMBL/GenBank/DDBJ databases">
        <title>Thalassotalea euphylliae genome.</title>
        <authorList>
            <person name="Summers S."/>
            <person name="Rice S.A."/>
            <person name="Freckelton M.L."/>
            <person name="Nedved B.T."/>
            <person name="Hadfield M.G."/>
        </authorList>
    </citation>
    <scope>NUCLEOTIDE SEQUENCE [LARGE SCALE GENOMIC DNA]</scope>
    <source>
        <strain evidence="3 4">H1</strain>
    </source>
</reference>
<protein>
    <submittedName>
        <fullName evidence="3">HPP family protein</fullName>
    </submittedName>
</protein>
<proteinExistence type="predicted"/>
<dbReference type="PANTHER" id="PTHR33741:SF5">
    <property type="entry name" value="TRANSMEMBRANE PROTEIN DDB_G0269096-RELATED"/>
    <property type="match status" value="1"/>
</dbReference>
<name>A0A3E0TR66_9GAMM</name>
<organism evidence="3 4">
    <name type="scientific">Thalassotalea euphylliae</name>
    <dbReference type="NCBI Taxonomy" id="1655234"/>
    <lineage>
        <taxon>Bacteria</taxon>
        <taxon>Pseudomonadati</taxon>
        <taxon>Pseudomonadota</taxon>
        <taxon>Gammaproteobacteria</taxon>
        <taxon>Alteromonadales</taxon>
        <taxon>Colwelliaceae</taxon>
        <taxon>Thalassotalea</taxon>
    </lineage>
</organism>
<dbReference type="InterPro" id="IPR058581">
    <property type="entry name" value="TM_HPP"/>
</dbReference>
<dbReference type="EMBL" id="QUOU01000001">
    <property type="protein sequence ID" value="REL26978.1"/>
    <property type="molecule type" value="Genomic_DNA"/>
</dbReference>
<dbReference type="Pfam" id="PF04982">
    <property type="entry name" value="TM_HPP"/>
    <property type="match status" value="1"/>
</dbReference>
<evidence type="ECO:0000313" key="4">
    <source>
        <dbReference type="Proteomes" id="UP000256478"/>
    </source>
</evidence>
<evidence type="ECO:0000313" key="3">
    <source>
        <dbReference type="EMBL" id="REL26978.1"/>
    </source>
</evidence>
<gene>
    <name evidence="3" type="ORF">DXX93_10610</name>
</gene>
<feature type="transmembrane region" description="Helical" evidence="1">
    <location>
        <begin position="34"/>
        <end position="53"/>
    </location>
</feature>
<dbReference type="Proteomes" id="UP000256478">
    <property type="component" value="Unassembled WGS sequence"/>
</dbReference>
<evidence type="ECO:0000256" key="1">
    <source>
        <dbReference type="SAM" id="Phobius"/>
    </source>
</evidence>